<evidence type="ECO:0000313" key="1">
    <source>
        <dbReference type="EMBL" id="GAG51738.1"/>
    </source>
</evidence>
<accession>X0YTR4</accession>
<protein>
    <submittedName>
        <fullName evidence="1">Uncharacterized protein</fullName>
    </submittedName>
</protein>
<dbReference type="AlphaFoldDB" id="X0YTR4"/>
<dbReference type="EMBL" id="BARS01050828">
    <property type="protein sequence ID" value="GAG51738.1"/>
    <property type="molecule type" value="Genomic_DNA"/>
</dbReference>
<reference evidence="1" key="1">
    <citation type="journal article" date="2014" name="Front. Microbiol.">
        <title>High frequency of phylogenetically diverse reductive dehalogenase-homologous genes in deep subseafloor sedimentary metagenomes.</title>
        <authorList>
            <person name="Kawai M."/>
            <person name="Futagami T."/>
            <person name="Toyoda A."/>
            <person name="Takaki Y."/>
            <person name="Nishi S."/>
            <person name="Hori S."/>
            <person name="Arai W."/>
            <person name="Tsubouchi T."/>
            <person name="Morono Y."/>
            <person name="Uchiyama I."/>
            <person name="Ito T."/>
            <person name="Fujiyama A."/>
            <person name="Inagaki F."/>
            <person name="Takami H."/>
        </authorList>
    </citation>
    <scope>NUCLEOTIDE SEQUENCE</scope>
    <source>
        <strain evidence="1">Expedition CK06-06</strain>
    </source>
</reference>
<gene>
    <name evidence="1" type="ORF">S01H1_75810</name>
</gene>
<organism evidence="1">
    <name type="scientific">marine sediment metagenome</name>
    <dbReference type="NCBI Taxonomy" id="412755"/>
    <lineage>
        <taxon>unclassified sequences</taxon>
        <taxon>metagenomes</taxon>
        <taxon>ecological metagenomes</taxon>
    </lineage>
</organism>
<comment type="caution">
    <text evidence="1">The sequence shown here is derived from an EMBL/GenBank/DDBJ whole genome shotgun (WGS) entry which is preliminary data.</text>
</comment>
<name>X0YTR4_9ZZZZ</name>
<sequence length="77" mass="8045">MVNNVQQGQPAPEQPWSWARHEAYAAYDCDDLQHAEVAVMDDTAAGDCAETDGVLDGGGTAKSICVCSGASGTWASR</sequence>
<proteinExistence type="predicted"/>